<evidence type="ECO:0000256" key="3">
    <source>
        <dbReference type="ARBA" id="ARBA00023125"/>
    </source>
</evidence>
<evidence type="ECO:0000256" key="2">
    <source>
        <dbReference type="ARBA" id="ARBA00023015"/>
    </source>
</evidence>
<reference evidence="6 7" key="1">
    <citation type="submission" date="2016-11" db="EMBL/GenBank/DDBJ databases">
        <authorList>
            <person name="Jaros S."/>
            <person name="Januszkiewicz K."/>
            <person name="Wedrychowicz H."/>
        </authorList>
    </citation>
    <scope>NUCLEOTIDE SEQUENCE [LARGE SCALE GENOMIC DNA]</scope>
    <source>
        <strain evidence="6 7">DSM 15930</strain>
    </source>
</reference>
<dbReference type="AlphaFoldDB" id="A0A1M7LAZ4"/>
<proteinExistence type="predicted"/>
<keyword evidence="4" id="KW-0804">Transcription</keyword>
<feature type="domain" description="HTH merR-type" evidence="5">
    <location>
        <begin position="4"/>
        <end position="73"/>
    </location>
</feature>
<dbReference type="Gene3D" id="1.10.1660.10">
    <property type="match status" value="1"/>
</dbReference>
<gene>
    <name evidence="6" type="ORF">SAMN02746066_03134</name>
</gene>
<dbReference type="Pfam" id="PF13411">
    <property type="entry name" value="MerR_1"/>
    <property type="match status" value="1"/>
</dbReference>
<dbReference type="InterPro" id="IPR011256">
    <property type="entry name" value="Reg_factor_effector_dom_sf"/>
</dbReference>
<evidence type="ECO:0000256" key="4">
    <source>
        <dbReference type="ARBA" id="ARBA00023163"/>
    </source>
</evidence>
<dbReference type="STRING" id="1120996.SAMN02746066_03134"/>
<dbReference type="OrthoDB" id="9811174at2"/>
<keyword evidence="1" id="KW-0678">Repressor</keyword>
<dbReference type="InterPro" id="IPR047057">
    <property type="entry name" value="MerR_fam"/>
</dbReference>
<keyword evidence="3 6" id="KW-0238">DNA-binding</keyword>
<dbReference type="GO" id="GO:0003700">
    <property type="term" value="F:DNA-binding transcription factor activity"/>
    <property type="evidence" value="ECO:0007669"/>
    <property type="project" value="InterPro"/>
</dbReference>
<dbReference type="PANTHER" id="PTHR30204">
    <property type="entry name" value="REDOX-CYCLING DRUG-SENSING TRANSCRIPTIONAL ACTIVATOR SOXR"/>
    <property type="match status" value="1"/>
</dbReference>
<name>A0A1M7LAZ4_9FIRM</name>
<dbReference type="PROSITE" id="PS50937">
    <property type="entry name" value="HTH_MERR_2"/>
    <property type="match status" value="1"/>
</dbReference>
<dbReference type="GO" id="GO:0003677">
    <property type="term" value="F:DNA binding"/>
    <property type="evidence" value="ECO:0007669"/>
    <property type="project" value="UniProtKB-KW"/>
</dbReference>
<organism evidence="6 7">
    <name type="scientific">Anaerosporobacter mobilis DSM 15930</name>
    <dbReference type="NCBI Taxonomy" id="1120996"/>
    <lineage>
        <taxon>Bacteria</taxon>
        <taxon>Bacillati</taxon>
        <taxon>Bacillota</taxon>
        <taxon>Clostridia</taxon>
        <taxon>Lachnospirales</taxon>
        <taxon>Lachnospiraceae</taxon>
        <taxon>Anaerosporobacter</taxon>
    </lineage>
</organism>
<accession>A0A1M7LAZ4</accession>
<dbReference type="SUPFAM" id="SSF46955">
    <property type="entry name" value="Putative DNA-binding domain"/>
    <property type="match status" value="1"/>
</dbReference>
<dbReference type="SMART" id="SM00422">
    <property type="entry name" value="HTH_MERR"/>
    <property type="match status" value="1"/>
</dbReference>
<dbReference type="PANTHER" id="PTHR30204:SF69">
    <property type="entry name" value="MERR-FAMILY TRANSCRIPTIONAL REGULATOR"/>
    <property type="match status" value="1"/>
</dbReference>
<dbReference type="RefSeq" id="WP_073289344.1">
    <property type="nucleotide sequence ID" value="NZ_FRCP01000016.1"/>
</dbReference>
<evidence type="ECO:0000313" key="6">
    <source>
        <dbReference type="EMBL" id="SHM74978.1"/>
    </source>
</evidence>
<evidence type="ECO:0000313" key="7">
    <source>
        <dbReference type="Proteomes" id="UP000184038"/>
    </source>
</evidence>
<dbReference type="InterPro" id="IPR000551">
    <property type="entry name" value="MerR-type_HTH_dom"/>
</dbReference>
<evidence type="ECO:0000256" key="1">
    <source>
        <dbReference type="ARBA" id="ARBA00022491"/>
    </source>
</evidence>
<dbReference type="EMBL" id="FRCP01000016">
    <property type="protein sequence ID" value="SHM74978.1"/>
    <property type="molecule type" value="Genomic_DNA"/>
</dbReference>
<protein>
    <submittedName>
        <fullName evidence="6">DNA-binding transcriptional regulator, MerR family</fullName>
    </submittedName>
</protein>
<evidence type="ECO:0000259" key="5">
    <source>
        <dbReference type="PROSITE" id="PS50937"/>
    </source>
</evidence>
<dbReference type="Gene3D" id="3.20.80.10">
    <property type="entry name" value="Regulatory factor, effector binding domain"/>
    <property type="match status" value="1"/>
</dbReference>
<sequence>MNELFKIRDISTRYEISARTLRYYEDMGLINSIRSDDYAYRMYDETSIKRLEQILILRKLNISIKDIQRIFDTSGSEVVLEVLGKKVDDIDDEVSLLHELKDVVLEFIHQIEKSDFGNDSEVKLLYEKAREIENQLVNVDYKGNPANMNRLVEVTEKLKKAPEVRIVQLPKCKMATSGTPDHTFSTVWDFPNWWEDYDKKRHGVHYAPLDFLFGEDGGLVWWMMVEDGATNEDCGGYDIFDFEGGLYAVHTSVDEDMESQNIVNQKIIKWLENTGFELDERHGNRTYMGHMVNPSSEIKQGLGYNQYEIFVPIKLRVK</sequence>
<dbReference type="CDD" id="cd00592">
    <property type="entry name" value="HTH_MerR-like"/>
    <property type="match status" value="1"/>
</dbReference>
<dbReference type="SUPFAM" id="SSF55136">
    <property type="entry name" value="Probable bacterial effector-binding domain"/>
    <property type="match status" value="1"/>
</dbReference>
<keyword evidence="2" id="KW-0805">Transcription regulation</keyword>
<keyword evidence="7" id="KW-1185">Reference proteome</keyword>
<dbReference type="Proteomes" id="UP000184038">
    <property type="component" value="Unassembled WGS sequence"/>
</dbReference>
<dbReference type="InterPro" id="IPR009061">
    <property type="entry name" value="DNA-bd_dom_put_sf"/>
</dbReference>